<accession>A0A2N7XAJ9</accession>
<dbReference type="EMBL" id="PNYC01000001">
    <property type="protein sequence ID" value="PMS38485.1"/>
    <property type="molecule type" value="Genomic_DNA"/>
</dbReference>
<comment type="caution">
    <text evidence="1">The sequence shown here is derived from an EMBL/GenBank/DDBJ whole genome shotgun (WGS) entry which is preliminary data.</text>
</comment>
<dbReference type="Proteomes" id="UP000235777">
    <property type="component" value="Unassembled WGS sequence"/>
</dbReference>
<dbReference type="STRING" id="863227.GCA_000373005_01067"/>
<organism evidence="1 2">
    <name type="scientific">Trinickia symbiotica</name>
    <dbReference type="NCBI Taxonomy" id="863227"/>
    <lineage>
        <taxon>Bacteria</taxon>
        <taxon>Pseudomonadati</taxon>
        <taxon>Pseudomonadota</taxon>
        <taxon>Betaproteobacteria</taxon>
        <taxon>Burkholderiales</taxon>
        <taxon>Burkholderiaceae</taxon>
        <taxon>Trinickia</taxon>
    </lineage>
</organism>
<protein>
    <submittedName>
        <fullName evidence="1">Uncharacterized protein</fullName>
    </submittedName>
</protein>
<proteinExistence type="predicted"/>
<reference evidence="1 2" key="1">
    <citation type="submission" date="2018-01" db="EMBL/GenBank/DDBJ databases">
        <title>Whole genome analyses suggest that Burkholderia sensu lato contains two further novel genera in the rhizoxinica-symbiotica group Mycetohabitans gen. nov., and Trinickia gen. nov.: implications for the evolution of diazotrophy and nodulation in the Burkholderiaceae.</title>
        <authorList>
            <person name="Estrada-de los Santos P."/>
            <person name="Palmer M."/>
            <person name="Chavez-Ramirez B."/>
            <person name="Beukes C."/>
            <person name="Steenkamp E.T."/>
            <person name="Hirsch A.M."/>
            <person name="Manyaka P."/>
            <person name="Maluk M."/>
            <person name="Lafos M."/>
            <person name="Crook M."/>
            <person name="Gross E."/>
            <person name="Simon M.F."/>
            <person name="Bueno dos Reis Junior F."/>
            <person name="Poole P.S."/>
            <person name="Venter S.N."/>
            <person name="James E.K."/>
        </authorList>
    </citation>
    <scope>NUCLEOTIDE SEQUENCE [LARGE SCALE GENOMIC DNA]</scope>
    <source>
        <strain evidence="1 2">JPY 581</strain>
    </source>
</reference>
<dbReference type="AlphaFoldDB" id="A0A2N7XAJ9"/>
<sequence>MQANYGFQIPGWAPQINASVLVDDFGNEIWLELWPRCFWESPVRALDLAHYFIDSGLVH</sequence>
<name>A0A2N7XAJ9_9BURK</name>
<evidence type="ECO:0000313" key="2">
    <source>
        <dbReference type="Proteomes" id="UP000235777"/>
    </source>
</evidence>
<evidence type="ECO:0000313" key="1">
    <source>
        <dbReference type="EMBL" id="PMS38485.1"/>
    </source>
</evidence>
<gene>
    <name evidence="1" type="ORF">C0Z20_00960</name>
</gene>
<keyword evidence="2" id="KW-1185">Reference proteome</keyword>